<keyword evidence="4 10" id="KW-0812">Transmembrane</keyword>
<keyword evidence="8 9" id="KW-0472">Membrane</keyword>
<dbReference type="STRING" id="559304.G8YF03"/>
<proteinExistence type="inferred from homology"/>
<comment type="domain">
    <text evidence="9">The C-terminus is required for mitochondrial localization, while the N-terminus is necessary for mitochondrial fission.</text>
</comment>
<evidence type="ECO:0000256" key="10">
    <source>
        <dbReference type="SAM" id="Phobius"/>
    </source>
</evidence>
<organism evidence="11 12">
    <name type="scientific">Pichia sorbitophila (strain ATCC MYA-4447 / BCRC 22081 / CBS 7064 / NBRC 10061 / NRRL Y-12695)</name>
    <name type="common">Hybrid yeast</name>
    <dbReference type="NCBI Taxonomy" id="559304"/>
    <lineage>
        <taxon>Eukaryota</taxon>
        <taxon>Fungi</taxon>
        <taxon>Dikarya</taxon>
        <taxon>Ascomycota</taxon>
        <taxon>Saccharomycotina</taxon>
        <taxon>Pichiomycetes</taxon>
        <taxon>Debaryomycetaceae</taxon>
        <taxon>Millerozyma</taxon>
    </lineage>
</organism>
<keyword evidence="7 9" id="KW-0496">Mitochondrion</keyword>
<evidence type="ECO:0000256" key="4">
    <source>
        <dbReference type="ARBA" id="ARBA00022692"/>
    </source>
</evidence>
<dbReference type="Pfam" id="PF14853">
    <property type="entry name" value="Fis1_TPR_C"/>
    <property type="match status" value="1"/>
</dbReference>
<evidence type="ECO:0000313" key="11">
    <source>
        <dbReference type="EMBL" id="CCE81752.1"/>
    </source>
</evidence>
<dbReference type="Proteomes" id="UP000005222">
    <property type="component" value="Chromosome I"/>
</dbReference>
<evidence type="ECO:0000256" key="1">
    <source>
        <dbReference type="ARBA" id="ARBA00004572"/>
    </source>
</evidence>
<name>G8YF03_PICSO</name>
<dbReference type="AlphaFoldDB" id="G8YF03"/>
<dbReference type="GO" id="GO:0005741">
    <property type="term" value="C:mitochondrial outer membrane"/>
    <property type="evidence" value="ECO:0007669"/>
    <property type="project" value="UniProtKB-SubCell"/>
</dbReference>
<dbReference type="EMBL" id="FO082051">
    <property type="protein sequence ID" value="CCE81752.1"/>
    <property type="molecule type" value="Genomic_DNA"/>
</dbReference>
<evidence type="ECO:0000256" key="2">
    <source>
        <dbReference type="ARBA" id="ARBA00008937"/>
    </source>
</evidence>
<accession>G8YF03</accession>
<dbReference type="OMA" id="QFNYAWG"/>
<dbReference type="SUPFAM" id="SSF48452">
    <property type="entry name" value="TPR-like"/>
    <property type="match status" value="1"/>
</dbReference>
<dbReference type="GO" id="GO:0005778">
    <property type="term" value="C:peroxisomal membrane"/>
    <property type="evidence" value="ECO:0007669"/>
    <property type="project" value="TreeGrafter"/>
</dbReference>
<evidence type="ECO:0000256" key="6">
    <source>
        <dbReference type="ARBA" id="ARBA00022989"/>
    </source>
</evidence>
<dbReference type="OrthoDB" id="421154at2759"/>
<dbReference type="GO" id="GO:0000266">
    <property type="term" value="P:mitochondrial fission"/>
    <property type="evidence" value="ECO:0007669"/>
    <property type="project" value="UniProtKB-UniRule"/>
</dbReference>
<keyword evidence="5 9" id="KW-1000">Mitochondrion outer membrane</keyword>
<reference evidence="11 12" key="1">
    <citation type="journal article" date="2012" name="G3 (Bethesda)">
        <title>Pichia sorbitophila, an interspecies yeast hybrid reveals early steps of genome resolution following polyploidization.</title>
        <authorList>
            <person name="Leh Louis V."/>
            <person name="Despons L."/>
            <person name="Friedrich A."/>
            <person name="Martin T."/>
            <person name="Durrens P."/>
            <person name="Casaregola S."/>
            <person name="Neuveglise C."/>
            <person name="Fairhead C."/>
            <person name="Marck C."/>
            <person name="Cruz J.A."/>
            <person name="Straub M.L."/>
            <person name="Kugler V."/>
            <person name="Sacerdot C."/>
            <person name="Uzunov Z."/>
            <person name="Thierry A."/>
            <person name="Weiss S."/>
            <person name="Bleykasten C."/>
            <person name="De Montigny J."/>
            <person name="Jacques N."/>
            <person name="Jung P."/>
            <person name="Lemaire M."/>
            <person name="Mallet S."/>
            <person name="Morel G."/>
            <person name="Richard G.F."/>
            <person name="Sarkar A."/>
            <person name="Savel G."/>
            <person name="Schacherer J."/>
            <person name="Seret M.L."/>
            <person name="Talla E."/>
            <person name="Samson G."/>
            <person name="Jubin C."/>
            <person name="Poulain J."/>
            <person name="Vacherie B."/>
            <person name="Barbe V."/>
            <person name="Pelletier E."/>
            <person name="Sherman D.J."/>
            <person name="Westhof E."/>
            <person name="Weissenbach J."/>
            <person name="Baret P.V."/>
            <person name="Wincker P."/>
            <person name="Gaillardin C."/>
            <person name="Dujon B."/>
            <person name="Souciet J.L."/>
        </authorList>
    </citation>
    <scope>NUCLEOTIDE SEQUENCE [LARGE SCALE GENOMIC DNA]</scope>
    <source>
        <strain evidence="12">ATCC MYA-4447 / BCRC 22081 / CBS 7064 / NBRC 10061 / NRRL Y-12695</strain>
    </source>
</reference>
<evidence type="ECO:0000256" key="8">
    <source>
        <dbReference type="ARBA" id="ARBA00023136"/>
    </source>
</evidence>
<dbReference type="PANTHER" id="PTHR13247:SF0">
    <property type="entry name" value="MITOCHONDRIAL FISSION 1 PROTEIN"/>
    <property type="match status" value="1"/>
</dbReference>
<dbReference type="eggNOG" id="KOG3364">
    <property type="taxonomic scope" value="Eukaryota"/>
</dbReference>
<dbReference type="InterPro" id="IPR011990">
    <property type="entry name" value="TPR-like_helical_dom_sf"/>
</dbReference>
<dbReference type="InParanoid" id="G8YF03"/>
<dbReference type="InterPro" id="IPR033745">
    <property type="entry name" value="Fis1_cytosol"/>
</dbReference>
<keyword evidence="12" id="KW-1185">Reference proteome</keyword>
<comment type="function">
    <text evidence="9">Has a role in mitochondrial fission.</text>
</comment>
<dbReference type="InterPro" id="IPR016543">
    <property type="entry name" value="Fis1"/>
</dbReference>
<evidence type="ECO:0000313" key="12">
    <source>
        <dbReference type="Proteomes" id="UP000005222"/>
    </source>
</evidence>
<evidence type="ECO:0000256" key="9">
    <source>
        <dbReference type="PIRNR" id="PIRNR008835"/>
    </source>
</evidence>
<dbReference type="InterPro" id="IPR028058">
    <property type="entry name" value="Fis1_TPR_N"/>
</dbReference>
<dbReference type="PIRSF" id="PIRSF008835">
    <property type="entry name" value="TPR_repeat_11_Fis1"/>
    <property type="match status" value="1"/>
</dbReference>
<sequence>MFGKSNKYPVLQEVQEPLSAEQLRVLRNQVDSEKPSPVPQSLFNYAWGLIKSNNSQYQLDGIKILEELYLNNEEMRRECLYYLALGSFKIGSYSNARRYTDVLLEQEPDNTQFKSLKESVDDKVTQEGLIGLGIAGGILALGVGIIGGLIRKKR</sequence>
<dbReference type="FunCoup" id="G8YF03">
    <property type="interactions" value="1118"/>
</dbReference>
<comment type="similarity">
    <text evidence="2 9">Belongs to the FIS1 family.</text>
</comment>
<protein>
    <recommendedName>
        <fullName evidence="3 9">Mitochondrial fission 1 protein</fullName>
    </recommendedName>
</protein>
<dbReference type="PANTHER" id="PTHR13247">
    <property type="entry name" value="TETRATRICOPEPTIDE REPEAT PROTEIN 11 TPR REPEAT PROTEIN 11"/>
    <property type="match status" value="1"/>
</dbReference>
<dbReference type="GO" id="GO:0000422">
    <property type="term" value="P:autophagy of mitochondrion"/>
    <property type="evidence" value="ECO:0007669"/>
    <property type="project" value="TreeGrafter"/>
</dbReference>
<dbReference type="HOGENOM" id="CLU_104368_2_0_1"/>
<evidence type="ECO:0000256" key="3">
    <source>
        <dbReference type="ARBA" id="ARBA00014314"/>
    </source>
</evidence>
<comment type="subcellular location">
    <subcellularLocation>
        <location evidence="1">Mitochondrion outer membrane</location>
        <topology evidence="1">Single-pass membrane protein</topology>
    </subcellularLocation>
</comment>
<gene>
    <name evidence="11" type="primary">Piso0_002420</name>
    <name evidence="11" type="ORF">GNLVRS01_PISO0I09798g</name>
</gene>
<dbReference type="InterPro" id="IPR028061">
    <property type="entry name" value="Fis1_TPR_C"/>
</dbReference>
<dbReference type="GO" id="GO:0016559">
    <property type="term" value="P:peroxisome fission"/>
    <property type="evidence" value="ECO:0007669"/>
    <property type="project" value="TreeGrafter"/>
</dbReference>
<dbReference type="Gene3D" id="1.25.40.10">
    <property type="entry name" value="Tetratricopeptide repeat domain"/>
    <property type="match status" value="1"/>
</dbReference>
<evidence type="ECO:0000256" key="7">
    <source>
        <dbReference type="ARBA" id="ARBA00023128"/>
    </source>
</evidence>
<dbReference type="Pfam" id="PF14852">
    <property type="entry name" value="Fis1_TPR_N"/>
    <property type="match status" value="1"/>
</dbReference>
<evidence type="ECO:0000256" key="5">
    <source>
        <dbReference type="ARBA" id="ARBA00022787"/>
    </source>
</evidence>
<dbReference type="CDD" id="cd12212">
    <property type="entry name" value="Fis1"/>
    <property type="match status" value="1"/>
</dbReference>
<feature type="transmembrane region" description="Helical" evidence="10">
    <location>
        <begin position="129"/>
        <end position="150"/>
    </location>
</feature>
<keyword evidence="6 10" id="KW-1133">Transmembrane helix</keyword>